<dbReference type="Pfam" id="PF08719">
    <property type="entry name" value="NADAR"/>
    <property type="match status" value="1"/>
</dbReference>
<dbReference type="EMBL" id="MK500315">
    <property type="protein sequence ID" value="QBK85317.1"/>
    <property type="molecule type" value="Genomic_DNA"/>
</dbReference>
<reference evidence="2" key="1">
    <citation type="journal article" date="2019" name="MBio">
        <title>Virus Genomes from Deep Sea Sediments Expand the Ocean Megavirome and Support Independent Origins of Viral Gigantism.</title>
        <authorList>
            <person name="Backstrom D."/>
            <person name="Yutin N."/>
            <person name="Jorgensen S.L."/>
            <person name="Dharamshi J."/>
            <person name="Homa F."/>
            <person name="Zaremba-Niedwiedzka K."/>
            <person name="Spang A."/>
            <person name="Wolf Y.I."/>
            <person name="Koonin E.V."/>
            <person name="Ettema T.J."/>
        </authorList>
    </citation>
    <scope>NUCLEOTIDE SEQUENCE</scope>
</reference>
<feature type="domain" description="NADAR" evidence="1">
    <location>
        <begin position="4"/>
        <end position="165"/>
    </location>
</feature>
<dbReference type="NCBIfam" id="TIGR02464">
    <property type="entry name" value="ribofla_fusion"/>
    <property type="match status" value="1"/>
</dbReference>
<gene>
    <name evidence="2" type="ORF">LCIVAC01_01260</name>
</gene>
<accession>A0A481YQX7</accession>
<dbReference type="SUPFAM" id="SSF143990">
    <property type="entry name" value="YbiA-like"/>
    <property type="match status" value="1"/>
</dbReference>
<organism evidence="2">
    <name type="scientific">Iridovirus LCIVAC01</name>
    <dbReference type="NCBI Taxonomy" id="2506607"/>
    <lineage>
        <taxon>Viruses</taxon>
        <taxon>Varidnaviria</taxon>
        <taxon>Bamfordvirae</taxon>
        <taxon>Nucleocytoviricota</taxon>
        <taxon>Megaviricetes</taxon>
        <taxon>Pimascovirales</taxon>
        <taxon>Pimascovirales incertae sedis</taxon>
        <taxon>Iridoviridae</taxon>
    </lineage>
</organism>
<evidence type="ECO:0000313" key="2">
    <source>
        <dbReference type="EMBL" id="QBK85317.1"/>
    </source>
</evidence>
<dbReference type="Gene3D" id="1.10.357.40">
    <property type="entry name" value="YbiA-like"/>
    <property type="match status" value="1"/>
</dbReference>
<dbReference type="InterPro" id="IPR037238">
    <property type="entry name" value="YbiA-like_sf"/>
</dbReference>
<dbReference type="CDD" id="cd15457">
    <property type="entry name" value="NADAR"/>
    <property type="match status" value="1"/>
</dbReference>
<evidence type="ECO:0000259" key="1">
    <source>
        <dbReference type="Pfam" id="PF08719"/>
    </source>
</evidence>
<name>A0A481YQX7_9VIRU</name>
<protein>
    <submittedName>
        <fullName evidence="2">NADAR domain protein</fullName>
    </submittedName>
</protein>
<sequence length="171" mass="20179">MTIYFHKALKSKWGGLSPMYPSPIIINGVEYPTPENYYQSMKYQGEYAELIRQQETSYKAILLAEKRITKGYWRKDEKKRLRLNSLIEKFNDIPIRKDWEQIKVNVMNTALRIKFFQHPKLEKLLLSTGDEEIVAHRSIDSYWGNGKDGKGQNNLGKLLMQIRYDIGEFKN</sequence>
<proteinExistence type="predicted"/>
<dbReference type="InterPro" id="IPR012816">
    <property type="entry name" value="NADAR"/>
</dbReference>